<sequence>MKNTPDLTSQKTPRQTKIEYRRGKAHKNARTTWAIRRKIKVSRKSNVYLAQKYGIHALTVAKWKKRTSVLDIKAHSSGRPQKAPLSPLDEALIFFFRKATGLGIDQMLPVCKEYLMPDIKRCQIYNCLFKYRINKRQKDVGSNIFAQIIPVRTKDRSVSFLIAFQRKSWKGFIHLAGSLTNDLQSFTMKRPFQVLELDNPSVLNYYQKKNNLDAFTSPFSLFQLESRLRKTLKYIEQIKDAKDDDSKVS</sequence>
<gene>
    <name evidence="1" type="ORF">Cva_01711</name>
</gene>
<evidence type="ECO:0000313" key="2">
    <source>
        <dbReference type="Proteomes" id="UP000036771"/>
    </source>
</evidence>
<reference evidence="1 2" key="1">
    <citation type="submission" date="2015-03" db="EMBL/GenBank/DDBJ databases">
        <title>Caedibacter varicaedens, whole genome shotgun sequence.</title>
        <authorList>
            <person name="Suzuki H."/>
            <person name="Dapper A.L."/>
            <person name="Gibson A.K."/>
            <person name="Jackson C."/>
            <person name="Lee H."/>
            <person name="Pejaver V.R."/>
            <person name="Doak T."/>
            <person name="Lynch M."/>
        </authorList>
    </citation>
    <scope>NUCLEOTIDE SEQUENCE [LARGE SCALE GENOMIC DNA]</scope>
</reference>
<dbReference type="AlphaFoldDB" id="A0A0K8MFR4"/>
<name>A0A0K8MFR4_9PROT</name>
<keyword evidence="2" id="KW-1185">Reference proteome</keyword>
<accession>A0A0K8MFR4</accession>
<dbReference type="Proteomes" id="UP000036771">
    <property type="component" value="Unassembled WGS sequence"/>
</dbReference>
<proteinExistence type="predicted"/>
<dbReference type="OrthoDB" id="9803878at2"/>
<organism evidence="1 2">
    <name type="scientific">Caedimonas varicaedens</name>
    <dbReference type="NCBI Taxonomy" id="1629334"/>
    <lineage>
        <taxon>Bacteria</taxon>
        <taxon>Pseudomonadati</taxon>
        <taxon>Pseudomonadota</taxon>
        <taxon>Alphaproteobacteria</taxon>
        <taxon>Holosporales</taxon>
        <taxon>Caedimonadaceae</taxon>
        <taxon>Caedimonas</taxon>
    </lineage>
</organism>
<protein>
    <submittedName>
        <fullName evidence="1">Uncharacterized protein</fullName>
    </submittedName>
</protein>
<dbReference type="EMBL" id="BBVC01000117">
    <property type="protein sequence ID" value="GAO99038.1"/>
    <property type="molecule type" value="Genomic_DNA"/>
</dbReference>
<comment type="caution">
    <text evidence="1">The sequence shown here is derived from an EMBL/GenBank/DDBJ whole genome shotgun (WGS) entry which is preliminary data.</text>
</comment>
<dbReference type="STRING" id="1629334.Cva_01711"/>
<evidence type="ECO:0000313" key="1">
    <source>
        <dbReference type="EMBL" id="GAO99038.1"/>
    </source>
</evidence>